<dbReference type="PANTHER" id="PTHR24321">
    <property type="entry name" value="DEHYDROGENASES, SHORT CHAIN"/>
    <property type="match status" value="1"/>
</dbReference>
<evidence type="ECO:0000313" key="5">
    <source>
        <dbReference type="EMBL" id="GAA0280168.1"/>
    </source>
</evidence>
<name>A0ABP3EVU9_9ACTN</name>
<evidence type="ECO:0000256" key="3">
    <source>
        <dbReference type="ARBA" id="ARBA00023027"/>
    </source>
</evidence>
<evidence type="ECO:0000256" key="1">
    <source>
        <dbReference type="ARBA" id="ARBA00006484"/>
    </source>
</evidence>
<sequence>MRFTDKVVLVTGASSGIGRATALAFAREGATVVVAGRRAAALDDTVEEIAASGGKASAVVADVSQGDAVRAAVSTTVERHGGLHVAVNNAGMLGRVAPLADLDEDDWSQVLATNLTGLWLALKHEVTHMRANGGGAIVNVASNLGAHERRAGFGAYATTKAGVSVLTRTAAREYLADNIRINAVSPGPIDTPMSFGPGESVADRDARLAGAVPVGRAGRPEEVAAAVLYLASEEAGFTVGHDLVLDGGVTA</sequence>
<dbReference type="PROSITE" id="PS00061">
    <property type="entry name" value="ADH_SHORT"/>
    <property type="match status" value="1"/>
</dbReference>
<dbReference type="Pfam" id="PF13561">
    <property type="entry name" value="adh_short_C2"/>
    <property type="match status" value="1"/>
</dbReference>
<dbReference type="PANTHER" id="PTHR24321:SF8">
    <property type="entry name" value="ESTRADIOL 17-BETA-DEHYDROGENASE 8-RELATED"/>
    <property type="match status" value="1"/>
</dbReference>
<comment type="caution">
    <text evidence="5">The sequence shown here is derived from an EMBL/GenBank/DDBJ whole genome shotgun (WGS) entry which is preliminary data.</text>
</comment>
<proteinExistence type="inferred from homology"/>
<dbReference type="NCBIfam" id="NF005559">
    <property type="entry name" value="PRK07231.1"/>
    <property type="match status" value="1"/>
</dbReference>
<protein>
    <submittedName>
        <fullName evidence="5">Glucose 1-dehydrogenase</fullName>
    </submittedName>
</protein>
<dbReference type="InterPro" id="IPR036291">
    <property type="entry name" value="NAD(P)-bd_dom_sf"/>
</dbReference>
<keyword evidence="2" id="KW-0560">Oxidoreductase</keyword>
<dbReference type="RefSeq" id="WP_344654184.1">
    <property type="nucleotide sequence ID" value="NZ_BAAAGX010000042.1"/>
</dbReference>
<gene>
    <name evidence="5" type="ORF">GCM10009539_80120</name>
</gene>
<dbReference type="EMBL" id="BAAAGX010000042">
    <property type="protein sequence ID" value="GAA0280168.1"/>
    <property type="molecule type" value="Genomic_DNA"/>
</dbReference>
<comment type="similarity">
    <text evidence="1">Belongs to the short-chain dehydrogenases/reductases (SDR) family.</text>
</comment>
<dbReference type="PRINTS" id="PR00081">
    <property type="entry name" value="GDHRDH"/>
</dbReference>
<keyword evidence="3" id="KW-0520">NAD</keyword>
<evidence type="ECO:0000313" key="6">
    <source>
        <dbReference type="Proteomes" id="UP001500967"/>
    </source>
</evidence>
<dbReference type="InterPro" id="IPR020904">
    <property type="entry name" value="Sc_DH/Rdtase_CS"/>
</dbReference>
<evidence type="ECO:0000259" key="4">
    <source>
        <dbReference type="SMART" id="SM00822"/>
    </source>
</evidence>
<keyword evidence="6" id="KW-1185">Reference proteome</keyword>
<dbReference type="CDD" id="cd05233">
    <property type="entry name" value="SDR_c"/>
    <property type="match status" value="1"/>
</dbReference>
<reference evidence="6" key="1">
    <citation type="journal article" date="2019" name="Int. J. Syst. Evol. Microbiol.">
        <title>The Global Catalogue of Microorganisms (GCM) 10K type strain sequencing project: providing services to taxonomists for standard genome sequencing and annotation.</title>
        <authorList>
            <consortium name="The Broad Institute Genomics Platform"/>
            <consortium name="The Broad Institute Genome Sequencing Center for Infectious Disease"/>
            <person name="Wu L."/>
            <person name="Ma J."/>
        </authorList>
    </citation>
    <scope>NUCLEOTIDE SEQUENCE [LARGE SCALE GENOMIC DNA]</scope>
    <source>
        <strain evidence="6">JCM 10425</strain>
    </source>
</reference>
<organism evidence="5 6">
    <name type="scientific">Cryptosporangium japonicum</name>
    <dbReference type="NCBI Taxonomy" id="80872"/>
    <lineage>
        <taxon>Bacteria</taxon>
        <taxon>Bacillati</taxon>
        <taxon>Actinomycetota</taxon>
        <taxon>Actinomycetes</taxon>
        <taxon>Cryptosporangiales</taxon>
        <taxon>Cryptosporangiaceae</taxon>
        <taxon>Cryptosporangium</taxon>
    </lineage>
</organism>
<dbReference type="InterPro" id="IPR057326">
    <property type="entry name" value="KR_dom"/>
</dbReference>
<dbReference type="SUPFAM" id="SSF51735">
    <property type="entry name" value="NAD(P)-binding Rossmann-fold domains"/>
    <property type="match status" value="1"/>
</dbReference>
<dbReference type="InterPro" id="IPR002347">
    <property type="entry name" value="SDR_fam"/>
</dbReference>
<dbReference type="PRINTS" id="PR00080">
    <property type="entry name" value="SDRFAMILY"/>
</dbReference>
<accession>A0ABP3EVU9</accession>
<dbReference type="SMART" id="SM00822">
    <property type="entry name" value="PKS_KR"/>
    <property type="match status" value="1"/>
</dbReference>
<dbReference type="Proteomes" id="UP001500967">
    <property type="component" value="Unassembled WGS sequence"/>
</dbReference>
<dbReference type="Gene3D" id="3.40.50.720">
    <property type="entry name" value="NAD(P)-binding Rossmann-like Domain"/>
    <property type="match status" value="1"/>
</dbReference>
<feature type="domain" description="Ketoreductase" evidence="4">
    <location>
        <begin position="6"/>
        <end position="187"/>
    </location>
</feature>
<evidence type="ECO:0000256" key="2">
    <source>
        <dbReference type="ARBA" id="ARBA00023002"/>
    </source>
</evidence>